<dbReference type="Gene3D" id="3.10.180.10">
    <property type="entry name" value="2,3-Dihydroxybiphenyl 1,2-Dioxygenase, domain 1"/>
    <property type="match status" value="1"/>
</dbReference>
<reference evidence="2" key="3">
    <citation type="submission" date="2022-05" db="EMBL/GenBank/DDBJ databases">
        <title>Comparative genomics of Staphylococcus equorum isolates.</title>
        <authorList>
            <person name="Luelf R.H."/>
        </authorList>
    </citation>
    <scope>NUCLEOTIDE SEQUENCE</scope>
    <source>
        <strain evidence="2">TMW 2.2497</strain>
    </source>
</reference>
<feature type="domain" description="VOC" evidence="1">
    <location>
        <begin position="4"/>
        <end position="124"/>
    </location>
</feature>
<dbReference type="EMBL" id="JAMBQA010000003">
    <property type="protein sequence ID" value="MDG0845929.1"/>
    <property type="molecule type" value="Genomic_DNA"/>
</dbReference>
<comment type="caution">
    <text evidence="2">The sequence shown here is derived from an EMBL/GenBank/DDBJ whole genome shotgun (WGS) entry which is preliminary data.</text>
</comment>
<evidence type="ECO:0000259" key="1">
    <source>
        <dbReference type="PROSITE" id="PS51819"/>
    </source>
</evidence>
<accession>A0A1E5TJV3</accession>
<proteinExistence type="predicted"/>
<evidence type="ECO:0000313" key="3">
    <source>
        <dbReference type="EMBL" id="OEK57387.1"/>
    </source>
</evidence>
<dbReference type="Proteomes" id="UP001152422">
    <property type="component" value="Unassembled WGS sequence"/>
</dbReference>
<dbReference type="RefSeq" id="WP_021339632.1">
    <property type="nucleotide sequence ID" value="NZ_CP013980.1"/>
</dbReference>
<dbReference type="InterPro" id="IPR029068">
    <property type="entry name" value="Glyas_Bleomycin-R_OHBP_Dase"/>
</dbReference>
<evidence type="ECO:0000313" key="5">
    <source>
        <dbReference type="Proteomes" id="UP001152422"/>
    </source>
</evidence>
<dbReference type="PANTHER" id="PTHR36437:SF2">
    <property type="entry name" value="GLYOXALASE_BLEOMYCIN RESISTANCE PROTEIN_DIOXYGENASE"/>
    <property type="match status" value="1"/>
</dbReference>
<reference evidence="3" key="2">
    <citation type="submission" date="2015-11" db="EMBL/GenBank/DDBJ databases">
        <authorList>
            <person name="Wolfe B.E."/>
        </authorList>
    </citation>
    <scope>NUCLEOTIDE SEQUENCE</scope>
    <source>
        <strain evidence="3">738_7</strain>
    </source>
</reference>
<keyword evidence="5" id="KW-1185">Reference proteome</keyword>
<sequence length="124" mass="14202">MIKKLDEVMIYVYDHDKAIEFWTKNLNFVVVADDEEMGMRVVKLLPEDDAQTAIVLQDKAKVDEMDMGVSTTTPSLIFATTQFDHLYDRLKSNQNAVGDIMDLPMGRVFNFADAENNYFAVKEI</sequence>
<name>A0A1E5TJV3_9STAP</name>
<reference evidence="4" key="1">
    <citation type="submission" date="2015-11" db="EMBL/GenBank/DDBJ databases">
        <title>Genomic diversity of Staphylococcus saprophyticus strains from urinary tract infections, animal surfaces, and fermented foods.</title>
        <authorList>
            <person name="Wolfe B.E."/>
        </authorList>
    </citation>
    <scope>NUCLEOTIDE SEQUENCE [LARGE SCALE GENOMIC DNA]</scope>
    <source>
        <strain evidence="4">738_7</strain>
    </source>
</reference>
<dbReference type="SUPFAM" id="SSF54593">
    <property type="entry name" value="Glyoxalase/Bleomycin resistance protein/Dihydroxybiphenyl dioxygenase"/>
    <property type="match status" value="1"/>
</dbReference>
<dbReference type="PROSITE" id="PS51819">
    <property type="entry name" value="VOC"/>
    <property type="match status" value="1"/>
</dbReference>
<dbReference type="Pfam" id="PF00903">
    <property type="entry name" value="Glyoxalase"/>
    <property type="match status" value="1"/>
</dbReference>
<organism evidence="2 5">
    <name type="scientific">Staphylococcus equorum</name>
    <dbReference type="NCBI Taxonomy" id="246432"/>
    <lineage>
        <taxon>Bacteria</taxon>
        <taxon>Bacillati</taxon>
        <taxon>Bacillota</taxon>
        <taxon>Bacilli</taxon>
        <taxon>Bacillales</taxon>
        <taxon>Staphylococcaceae</taxon>
        <taxon>Staphylococcus</taxon>
    </lineage>
</organism>
<protein>
    <submittedName>
        <fullName evidence="3">Glyoxalase</fullName>
    </submittedName>
    <submittedName>
        <fullName evidence="2">VOC family protein</fullName>
    </submittedName>
</protein>
<evidence type="ECO:0000313" key="2">
    <source>
        <dbReference type="EMBL" id="MDG0845929.1"/>
    </source>
</evidence>
<dbReference type="InterPro" id="IPR004360">
    <property type="entry name" value="Glyas_Fos-R_dOase_dom"/>
</dbReference>
<evidence type="ECO:0000313" key="4">
    <source>
        <dbReference type="Proteomes" id="UP000095464"/>
    </source>
</evidence>
<dbReference type="InterPro" id="IPR037523">
    <property type="entry name" value="VOC_core"/>
</dbReference>
<gene>
    <name evidence="3" type="ORF">ASS94_05815</name>
    <name evidence="2" type="ORF">M4L89_06790</name>
</gene>
<dbReference type="Proteomes" id="UP000095464">
    <property type="component" value="Unassembled WGS sequence"/>
</dbReference>
<dbReference type="EMBL" id="LNPX01000022">
    <property type="protein sequence ID" value="OEK57387.1"/>
    <property type="molecule type" value="Genomic_DNA"/>
</dbReference>
<dbReference type="AlphaFoldDB" id="A0A1E5TJV3"/>
<dbReference type="PANTHER" id="PTHR36437">
    <property type="entry name" value="GLYOXALASE/BLEOMYCIN RESISTANCE PROTEIN/DIOXYGENASE"/>
    <property type="match status" value="1"/>
</dbReference>